<protein>
    <submittedName>
        <fullName evidence="2">Uncharacterized protein</fullName>
    </submittedName>
</protein>
<reference evidence="2" key="1">
    <citation type="submission" date="2019-08" db="EMBL/GenBank/DDBJ databases">
        <authorList>
            <person name="Kucharzyk K."/>
            <person name="Murdoch R.W."/>
            <person name="Higgins S."/>
            <person name="Loffler F."/>
        </authorList>
    </citation>
    <scope>NUCLEOTIDE SEQUENCE</scope>
</reference>
<dbReference type="EMBL" id="VSSQ01088717">
    <property type="protein sequence ID" value="MPN35254.1"/>
    <property type="molecule type" value="Genomic_DNA"/>
</dbReference>
<evidence type="ECO:0000256" key="1">
    <source>
        <dbReference type="SAM" id="MobiDB-lite"/>
    </source>
</evidence>
<comment type="caution">
    <text evidence="2">The sequence shown here is derived from an EMBL/GenBank/DDBJ whole genome shotgun (WGS) entry which is preliminary data.</text>
</comment>
<name>A0A645HGK3_9ZZZZ</name>
<organism evidence="2">
    <name type="scientific">bioreactor metagenome</name>
    <dbReference type="NCBI Taxonomy" id="1076179"/>
    <lineage>
        <taxon>unclassified sequences</taxon>
        <taxon>metagenomes</taxon>
        <taxon>ecological metagenomes</taxon>
    </lineage>
</organism>
<evidence type="ECO:0000313" key="2">
    <source>
        <dbReference type="EMBL" id="MPN35254.1"/>
    </source>
</evidence>
<proteinExistence type="predicted"/>
<accession>A0A645HGK3</accession>
<gene>
    <name evidence="2" type="ORF">SDC9_182751</name>
</gene>
<sequence length="182" mass="20515">MAKGVSKIEQGALTLLSFIRHDNLGLVRTRSLDRKRQRFRVAYQQGIQIGLEPLKKGQITNQPVLDHFGDARSQLARRQGIEHTGISQHELRLIEGANHVFAQRVIDRRLATHRGVHLRQQRCGNLDERHAALITRCGKPTHIPNHSTTKGDQGRGSLAASSKQCIKNQIQRRPILVRLTIG</sequence>
<feature type="region of interest" description="Disordered" evidence="1">
    <location>
        <begin position="139"/>
        <end position="159"/>
    </location>
</feature>
<dbReference type="AlphaFoldDB" id="A0A645HGK3"/>